<dbReference type="AlphaFoldDB" id="A0A098B9B0"/>
<organism evidence="1">
    <name type="scientific">Desulfitobacterium hafniense</name>
    <name type="common">Desulfitobacterium frappieri</name>
    <dbReference type="NCBI Taxonomy" id="49338"/>
    <lineage>
        <taxon>Bacteria</taxon>
        <taxon>Bacillati</taxon>
        <taxon>Bacillota</taxon>
        <taxon>Clostridia</taxon>
        <taxon>Eubacteriales</taxon>
        <taxon>Desulfitobacteriaceae</taxon>
        <taxon>Desulfitobacterium</taxon>
    </lineage>
</organism>
<reference evidence="1" key="1">
    <citation type="submission" date="2014-07" db="EMBL/GenBank/DDBJ databases">
        <authorList>
            <person name="Hornung V.Bastian."/>
        </authorList>
    </citation>
    <scope>NUCLEOTIDE SEQUENCE</scope>
    <source>
        <strain evidence="1">PCE-S</strain>
    </source>
</reference>
<gene>
    <name evidence="1" type="ORF">DPCES_5066</name>
</gene>
<proteinExistence type="predicted"/>
<sequence length="69" mass="7969">MTLNECRNELRSIINELRDIEWGVRRDFEGIGQDLCGNCIDKIADKYDGVLARLNRVDSNRLADWITGE</sequence>
<dbReference type="EMBL" id="LK996017">
    <property type="protein sequence ID" value="CDX04952.1"/>
    <property type="molecule type" value="Genomic_DNA"/>
</dbReference>
<protein>
    <submittedName>
        <fullName evidence="1">Uncharacterized protein</fullName>
    </submittedName>
</protein>
<evidence type="ECO:0000313" key="1">
    <source>
        <dbReference type="EMBL" id="CDX04952.1"/>
    </source>
</evidence>
<accession>A0A098B9B0</accession>
<dbReference type="PATRIC" id="fig|49338.4.peg.5451"/>
<name>A0A098B9B0_DESHA</name>